<evidence type="ECO:0000256" key="1">
    <source>
        <dbReference type="SAM" id="MobiDB-lite"/>
    </source>
</evidence>
<comment type="caution">
    <text evidence="3">The sequence shown here is derived from an EMBL/GenBank/DDBJ whole genome shotgun (WGS) entry which is preliminary data.</text>
</comment>
<feature type="non-terminal residue" evidence="3">
    <location>
        <position position="180"/>
    </location>
</feature>
<proteinExistence type="predicted"/>
<dbReference type="PANTHER" id="PTHR15735">
    <property type="entry name" value="FCH AND DOUBLE SH3 DOMAINS PROTEIN"/>
    <property type="match status" value="1"/>
</dbReference>
<accession>A0A8S3ILP0</accession>
<name>A0A8S3ILP0_9BILA</name>
<feature type="domain" description="TOCA HR1" evidence="2">
    <location>
        <begin position="13"/>
        <end position="99"/>
    </location>
</feature>
<dbReference type="PANTHER" id="PTHR15735:SF12">
    <property type="entry name" value="CDC42-INTERACTING PROTEIN 4, ISOFORM B"/>
    <property type="match status" value="1"/>
</dbReference>
<reference evidence="3" key="1">
    <citation type="submission" date="2021-02" db="EMBL/GenBank/DDBJ databases">
        <authorList>
            <person name="Nowell W R."/>
        </authorList>
    </citation>
    <scope>NUCLEOTIDE SEQUENCE</scope>
</reference>
<dbReference type="EMBL" id="CAJOBI010333527">
    <property type="protein sequence ID" value="CAF5202297.1"/>
    <property type="molecule type" value="Genomic_DNA"/>
</dbReference>
<gene>
    <name evidence="3" type="ORF">SMN809_LOCUS75877</name>
</gene>
<evidence type="ECO:0000313" key="4">
    <source>
        <dbReference type="Proteomes" id="UP000676336"/>
    </source>
</evidence>
<dbReference type="AlphaFoldDB" id="A0A8S3ILP0"/>
<evidence type="ECO:0000313" key="3">
    <source>
        <dbReference type="EMBL" id="CAF5202297.1"/>
    </source>
</evidence>
<feature type="compositionally biased region" description="Low complexity" evidence="1">
    <location>
        <begin position="1"/>
        <end position="13"/>
    </location>
</feature>
<feature type="compositionally biased region" description="Low complexity" evidence="1">
    <location>
        <begin position="119"/>
        <end position="138"/>
    </location>
</feature>
<protein>
    <recommendedName>
        <fullName evidence="2">TOCA HR1 domain-containing protein</fullName>
    </recommendedName>
</protein>
<dbReference type="InterPro" id="IPR057870">
    <property type="entry name" value="HR1_TOCA"/>
</dbReference>
<feature type="region of interest" description="Disordered" evidence="1">
    <location>
        <begin position="116"/>
        <end position="138"/>
    </location>
</feature>
<dbReference type="Pfam" id="PF25610">
    <property type="entry name" value="HR1_TOCA"/>
    <property type="match status" value="1"/>
</dbReference>
<dbReference type="Gene3D" id="6.10.140.470">
    <property type="match status" value="1"/>
</dbReference>
<dbReference type="Proteomes" id="UP000676336">
    <property type="component" value="Unassembled WGS sequence"/>
</dbReference>
<evidence type="ECO:0000259" key="2">
    <source>
        <dbReference type="Pfam" id="PF25610"/>
    </source>
</evidence>
<feature type="region of interest" description="Disordered" evidence="1">
    <location>
        <begin position="1"/>
        <end position="20"/>
    </location>
</feature>
<sequence>PINNGNSNSSISNTPYSTLPPAQRLKKFQEQITTCKTELEKKQKAKEGLTKMRLVFQENPKFGDEQDVTQQIIAIDEHTEKLIAEIKRFESYIAEIERTRAPTQSEYESTCQLRTNYGSDQSISNNNHNNSQSSTPSQNRSFLNFYHHYSPQYNNKLININRRWSATVWLAIISISSYST</sequence>
<organism evidence="3 4">
    <name type="scientific">Rotaria magnacalcarata</name>
    <dbReference type="NCBI Taxonomy" id="392030"/>
    <lineage>
        <taxon>Eukaryota</taxon>
        <taxon>Metazoa</taxon>
        <taxon>Spiralia</taxon>
        <taxon>Gnathifera</taxon>
        <taxon>Rotifera</taxon>
        <taxon>Eurotatoria</taxon>
        <taxon>Bdelloidea</taxon>
        <taxon>Philodinida</taxon>
        <taxon>Philodinidae</taxon>
        <taxon>Rotaria</taxon>
    </lineage>
</organism>